<dbReference type="RefSeq" id="WP_338229598.1">
    <property type="nucleotide sequence ID" value="NZ_BTPE01000011.1"/>
</dbReference>
<name>A0ABQ6Q703_9BACT</name>
<reference evidence="2 3" key="1">
    <citation type="submission" date="2023-08" db="EMBL/GenBank/DDBJ databases">
        <title>Draft genome sequence of Algoriphagus taiwanensis.</title>
        <authorList>
            <person name="Takatani N."/>
            <person name="Hosokawa M."/>
            <person name="Sawabe T."/>
        </authorList>
    </citation>
    <scope>NUCLEOTIDE SEQUENCE [LARGE SCALE GENOMIC DNA]</scope>
    <source>
        <strain evidence="2 3">JCM 19755</strain>
    </source>
</reference>
<proteinExistence type="predicted"/>
<gene>
    <name evidence="2" type="ORF">Ataiwa_30500</name>
</gene>
<dbReference type="Proteomes" id="UP001307705">
    <property type="component" value="Unassembled WGS sequence"/>
</dbReference>
<dbReference type="InterPro" id="IPR027843">
    <property type="entry name" value="DUF4440"/>
</dbReference>
<dbReference type="InterPro" id="IPR032710">
    <property type="entry name" value="NTF2-like_dom_sf"/>
</dbReference>
<feature type="domain" description="DUF4440" evidence="1">
    <location>
        <begin position="31"/>
        <end position="137"/>
    </location>
</feature>
<organism evidence="2 3">
    <name type="scientific">Algoriphagus taiwanensis</name>
    <dbReference type="NCBI Taxonomy" id="1445656"/>
    <lineage>
        <taxon>Bacteria</taxon>
        <taxon>Pseudomonadati</taxon>
        <taxon>Bacteroidota</taxon>
        <taxon>Cytophagia</taxon>
        <taxon>Cytophagales</taxon>
        <taxon>Cyclobacteriaceae</taxon>
        <taxon>Algoriphagus</taxon>
    </lineage>
</organism>
<evidence type="ECO:0000259" key="1">
    <source>
        <dbReference type="Pfam" id="PF14534"/>
    </source>
</evidence>
<dbReference type="Pfam" id="PF14534">
    <property type="entry name" value="DUF4440"/>
    <property type="match status" value="1"/>
</dbReference>
<sequence>MKTLFLLCFYFCFICQGFSQGDTQAAKNSLIQLDLGWEKALLSSDVSFLETLLADDFIWVHNHAGMIDGKKEVLARAKRIQGGQVDNTKGRVSSDQKVVILGQTGIVSGYTVVDRGPSPTRYHFMRTYTWLDGKWKLLGNHTMAIPEEE</sequence>
<comment type="caution">
    <text evidence="2">The sequence shown here is derived from an EMBL/GenBank/DDBJ whole genome shotgun (WGS) entry which is preliminary data.</text>
</comment>
<accession>A0ABQ6Q703</accession>
<evidence type="ECO:0000313" key="2">
    <source>
        <dbReference type="EMBL" id="GMQ34777.1"/>
    </source>
</evidence>
<evidence type="ECO:0000313" key="3">
    <source>
        <dbReference type="Proteomes" id="UP001307705"/>
    </source>
</evidence>
<dbReference type="EMBL" id="BTPE01000011">
    <property type="protein sequence ID" value="GMQ34777.1"/>
    <property type="molecule type" value="Genomic_DNA"/>
</dbReference>
<dbReference type="Gene3D" id="3.10.450.50">
    <property type="match status" value="1"/>
</dbReference>
<keyword evidence="3" id="KW-1185">Reference proteome</keyword>
<protein>
    <recommendedName>
        <fullName evidence="1">DUF4440 domain-containing protein</fullName>
    </recommendedName>
</protein>
<dbReference type="SUPFAM" id="SSF54427">
    <property type="entry name" value="NTF2-like"/>
    <property type="match status" value="1"/>
</dbReference>